<name>A0A4Y8CL79_9HELO</name>
<dbReference type="Proteomes" id="UP000297299">
    <property type="component" value="Unassembled WGS sequence"/>
</dbReference>
<comment type="caution">
    <text evidence="1">The sequence shown here is derived from an EMBL/GenBank/DDBJ whole genome shotgun (WGS) entry which is preliminary data.</text>
</comment>
<sequence length="83" mass="9854">MREFTTDCEYARAPRTPVAFDTSIVSAELRTRLERVVWRSMKKVQLQDRLNKIEDKTTEFVNLKWFSSKGRCARVRPDHPPEK</sequence>
<dbReference type="AlphaFoldDB" id="A0A4Y8CL79"/>
<evidence type="ECO:0000313" key="1">
    <source>
        <dbReference type="EMBL" id="TEY34794.1"/>
    </source>
</evidence>
<proteinExistence type="predicted"/>
<reference evidence="1 2" key="1">
    <citation type="submission" date="2017-11" db="EMBL/GenBank/DDBJ databases">
        <title>Comparative genomics of Botrytis spp.</title>
        <authorList>
            <person name="Valero-Jimenez C.A."/>
            <person name="Tapia P."/>
            <person name="Veloso J."/>
            <person name="Silva-Moreno E."/>
            <person name="Staats M."/>
            <person name="Valdes J.H."/>
            <person name="Van Kan J.A.L."/>
        </authorList>
    </citation>
    <scope>NUCLEOTIDE SEQUENCE [LARGE SCALE GENOMIC DNA]</scope>
    <source>
        <strain evidence="1 2">MUCL2830</strain>
    </source>
</reference>
<accession>A0A4Y8CL79</accession>
<gene>
    <name evidence="1" type="ORF">BOTCAL_0615g00030</name>
</gene>
<keyword evidence="2" id="KW-1185">Reference proteome</keyword>
<organism evidence="1 2">
    <name type="scientific">Botryotinia calthae</name>
    <dbReference type="NCBI Taxonomy" id="38488"/>
    <lineage>
        <taxon>Eukaryota</taxon>
        <taxon>Fungi</taxon>
        <taxon>Dikarya</taxon>
        <taxon>Ascomycota</taxon>
        <taxon>Pezizomycotina</taxon>
        <taxon>Leotiomycetes</taxon>
        <taxon>Helotiales</taxon>
        <taxon>Sclerotiniaceae</taxon>
        <taxon>Botryotinia</taxon>
    </lineage>
</organism>
<dbReference type="EMBL" id="PHWZ01000612">
    <property type="protein sequence ID" value="TEY34794.1"/>
    <property type="molecule type" value="Genomic_DNA"/>
</dbReference>
<protein>
    <submittedName>
        <fullName evidence="1">Uncharacterized protein</fullName>
    </submittedName>
</protein>
<evidence type="ECO:0000313" key="2">
    <source>
        <dbReference type="Proteomes" id="UP000297299"/>
    </source>
</evidence>